<keyword evidence="2" id="KW-1185">Reference proteome</keyword>
<accession>A0A075AWV0</accession>
<evidence type="ECO:0000313" key="1">
    <source>
        <dbReference type="EMBL" id="EPZ33182.1"/>
    </source>
</evidence>
<dbReference type="HOGENOM" id="CLU_940589_0_0_1"/>
<reference evidence="1 2" key="1">
    <citation type="journal article" date="2013" name="Curr. Biol.">
        <title>Shared signatures of parasitism and phylogenomics unite Cryptomycota and microsporidia.</title>
        <authorList>
            <person name="James T.Y."/>
            <person name="Pelin A."/>
            <person name="Bonen L."/>
            <person name="Ahrendt S."/>
            <person name="Sain D."/>
            <person name="Corradi N."/>
            <person name="Stajich J.E."/>
        </authorList>
    </citation>
    <scope>NUCLEOTIDE SEQUENCE [LARGE SCALE GENOMIC DNA]</scope>
    <source>
        <strain evidence="1 2">CSF55</strain>
    </source>
</reference>
<dbReference type="AlphaFoldDB" id="A0A075AWV0"/>
<organism evidence="1 2">
    <name type="scientific">Rozella allomycis (strain CSF55)</name>
    <dbReference type="NCBI Taxonomy" id="988480"/>
    <lineage>
        <taxon>Eukaryota</taxon>
        <taxon>Fungi</taxon>
        <taxon>Fungi incertae sedis</taxon>
        <taxon>Cryptomycota</taxon>
        <taxon>Cryptomycota incertae sedis</taxon>
        <taxon>Rozella</taxon>
    </lineage>
</organism>
<sequence>MTILIAVTCIGVASKNDTLVQDHFDFDDHKEIPKLSTMTDLNYDLAGANRKGLYQSSDGRKWIVKFMKEEDVWLEKLAEIALRTLTKSGRANAKTTLEYVPHYVEEKAVEDNVYSVEGTVLIQPFIDAEPDSFSLIYESGITSDQIMTILPDLHAQNFIIRKSDQSVIPIDFLNSIFYRVRLGRAKDDDFVKPFSHSPSPNFVLGKKKHPLLHQLVRNKRIKYGKDVEIAVIEALSAIQAFDVDSFCENKEFSIALTSEAEREFVKTLLKSRKRYYGDDYVARYKIAFNEIYGKLN</sequence>
<protein>
    <submittedName>
        <fullName evidence="1">Uncharacterized protein</fullName>
    </submittedName>
</protein>
<evidence type="ECO:0000313" key="2">
    <source>
        <dbReference type="Proteomes" id="UP000030755"/>
    </source>
</evidence>
<dbReference type="Proteomes" id="UP000030755">
    <property type="component" value="Unassembled WGS sequence"/>
</dbReference>
<gene>
    <name evidence="1" type="ORF">O9G_001151</name>
</gene>
<name>A0A075AWV0_ROZAC</name>
<proteinExistence type="predicted"/>
<dbReference type="EMBL" id="KE561071">
    <property type="protein sequence ID" value="EPZ33182.1"/>
    <property type="molecule type" value="Genomic_DNA"/>
</dbReference>